<keyword evidence="5" id="KW-1185">Reference proteome</keyword>
<keyword evidence="1 4" id="KW-0808">Transferase</keyword>
<proteinExistence type="predicted"/>
<dbReference type="Pfam" id="PF13508">
    <property type="entry name" value="Acetyltransf_7"/>
    <property type="match status" value="1"/>
</dbReference>
<keyword evidence="2 4" id="KW-0012">Acyltransferase</keyword>
<dbReference type="OrthoDB" id="5355033at2"/>
<dbReference type="InterPro" id="IPR000182">
    <property type="entry name" value="GNAT_dom"/>
</dbReference>
<gene>
    <name evidence="4" type="primary">mshD</name>
    <name evidence="4" type="ORF">MSP8886_03859</name>
</gene>
<dbReference type="PROSITE" id="PS51186">
    <property type="entry name" value="GNAT"/>
    <property type="match status" value="1"/>
</dbReference>
<dbReference type="EC" id="2.3.1.189" evidence="4"/>
<dbReference type="InterPro" id="IPR016181">
    <property type="entry name" value="Acyl_CoA_acyltransferase"/>
</dbReference>
<evidence type="ECO:0000313" key="4">
    <source>
        <dbReference type="EMBL" id="SBS36808.1"/>
    </source>
</evidence>
<evidence type="ECO:0000313" key="5">
    <source>
        <dbReference type="Proteomes" id="UP000092544"/>
    </source>
</evidence>
<dbReference type="GO" id="GO:0035447">
    <property type="term" value="F:mycothiol synthase activity"/>
    <property type="evidence" value="ECO:0007669"/>
    <property type="project" value="UniProtKB-EC"/>
</dbReference>
<evidence type="ECO:0000256" key="2">
    <source>
        <dbReference type="ARBA" id="ARBA00023315"/>
    </source>
</evidence>
<dbReference type="RefSeq" id="WP_067019704.1">
    <property type="nucleotide sequence ID" value="NZ_FLOB01000014.1"/>
</dbReference>
<sequence>MVVEHDEKTLLIRLARLNEAISLADCAHLSYKKYVEQLGQRPAPMLEDYIQIIQQHQVWVAEYHHRVVGFAVLKQTEEGYLLDNLAIHPDYQGLGVGGALLRHAEEQARQLGYSSIYLYTHERMLENQALYSRKGYREYERRQEAGYSRVFMRKTL</sequence>
<protein>
    <submittedName>
        <fullName evidence="4">Mycothiol acetyltransferase</fullName>
        <ecNumber evidence="4">2.3.1.189</ecNumber>
    </submittedName>
</protein>
<dbReference type="CDD" id="cd04301">
    <property type="entry name" value="NAT_SF"/>
    <property type="match status" value="1"/>
</dbReference>
<dbReference type="AlphaFoldDB" id="A0A1A8TUD4"/>
<dbReference type="EMBL" id="FLOB01000014">
    <property type="protein sequence ID" value="SBS36808.1"/>
    <property type="molecule type" value="Genomic_DNA"/>
</dbReference>
<dbReference type="SUPFAM" id="SSF55729">
    <property type="entry name" value="Acyl-CoA N-acyltransferases (Nat)"/>
    <property type="match status" value="1"/>
</dbReference>
<dbReference type="InterPro" id="IPR050832">
    <property type="entry name" value="Bact_Acetyltransf"/>
</dbReference>
<organism evidence="4 5">
    <name type="scientific">Marinomonas spartinae</name>
    <dbReference type="NCBI Taxonomy" id="1792290"/>
    <lineage>
        <taxon>Bacteria</taxon>
        <taxon>Pseudomonadati</taxon>
        <taxon>Pseudomonadota</taxon>
        <taxon>Gammaproteobacteria</taxon>
        <taxon>Oceanospirillales</taxon>
        <taxon>Oceanospirillaceae</taxon>
        <taxon>Marinomonas</taxon>
    </lineage>
</organism>
<name>A0A1A8TUD4_9GAMM</name>
<feature type="domain" description="N-acetyltransferase" evidence="3">
    <location>
        <begin position="12"/>
        <end position="156"/>
    </location>
</feature>
<dbReference type="PANTHER" id="PTHR43877">
    <property type="entry name" value="AMINOALKYLPHOSPHONATE N-ACETYLTRANSFERASE-RELATED-RELATED"/>
    <property type="match status" value="1"/>
</dbReference>
<dbReference type="STRING" id="1792290.MSP8886_03859"/>
<evidence type="ECO:0000259" key="3">
    <source>
        <dbReference type="PROSITE" id="PS51186"/>
    </source>
</evidence>
<reference evidence="4 5" key="1">
    <citation type="submission" date="2016-06" db="EMBL/GenBank/DDBJ databases">
        <authorList>
            <person name="Kjaerup R.B."/>
            <person name="Dalgaard T.S."/>
            <person name="Juul-Madsen H.R."/>
        </authorList>
    </citation>
    <scope>NUCLEOTIDE SEQUENCE [LARGE SCALE GENOMIC DNA]</scope>
    <source>
        <strain evidence="4 5">CECT 8886</strain>
    </source>
</reference>
<evidence type="ECO:0000256" key="1">
    <source>
        <dbReference type="ARBA" id="ARBA00022679"/>
    </source>
</evidence>
<dbReference type="Proteomes" id="UP000092544">
    <property type="component" value="Unassembled WGS sequence"/>
</dbReference>
<dbReference type="Gene3D" id="3.40.630.30">
    <property type="match status" value="1"/>
</dbReference>
<accession>A0A1A8TUD4</accession>